<gene>
    <name evidence="1" type="ORF">ACFOZ8_17015</name>
</gene>
<evidence type="ECO:0000313" key="2">
    <source>
        <dbReference type="Proteomes" id="UP001595715"/>
    </source>
</evidence>
<evidence type="ECO:0000313" key="1">
    <source>
        <dbReference type="EMBL" id="MFC4101345.1"/>
    </source>
</evidence>
<accession>A0ABV8K5N4</accession>
<keyword evidence="2" id="KW-1185">Reference proteome</keyword>
<dbReference type="EMBL" id="JBHSAM010000028">
    <property type="protein sequence ID" value="MFC4101345.1"/>
    <property type="molecule type" value="Genomic_DNA"/>
</dbReference>
<proteinExistence type="predicted"/>
<comment type="caution">
    <text evidence="1">The sequence shown here is derived from an EMBL/GenBank/DDBJ whole genome shotgun (WGS) entry which is preliminary data.</text>
</comment>
<dbReference type="RefSeq" id="WP_377719964.1">
    <property type="nucleotide sequence ID" value="NZ_JBHSAM010000028.1"/>
</dbReference>
<organism evidence="1 2">
    <name type="scientific">Paenibacillus xanthanilyticus</name>
    <dbReference type="NCBI Taxonomy" id="1783531"/>
    <lineage>
        <taxon>Bacteria</taxon>
        <taxon>Bacillati</taxon>
        <taxon>Bacillota</taxon>
        <taxon>Bacilli</taxon>
        <taxon>Bacillales</taxon>
        <taxon>Paenibacillaceae</taxon>
        <taxon>Paenibacillus</taxon>
    </lineage>
</organism>
<reference evidence="2" key="1">
    <citation type="journal article" date="2019" name="Int. J. Syst. Evol. Microbiol.">
        <title>The Global Catalogue of Microorganisms (GCM) 10K type strain sequencing project: providing services to taxonomists for standard genome sequencing and annotation.</title>
        <authorList>
            <consortium name="The Broad Institute Genomics Platform"/>
            <consortium name="The Broad Institute Genome Sequencing Center for Infectious Disease"/>
            <person name="Wu L."/>
            <person name="Ma J."/>
        </authorList>
    </citation>
    <scope>NUCLEOTIDE SEQUENCE [LARGE SCALE GENOMIC DNA]</scope>
    <source>
        <strain evidence="2">IBRC-M 10987</strain>
    </source>
</reference>
<name>A0ABV8K5N4_9BACL</name>
<protein>
    <submittedName>
        <fullName evidence="1">Uncharacterized protein</fullName>
    </submittedName>
</protein>
<dbReference type="Proteomes" id="UP001595715">
    <property type="component" value="Unassembled WGS sequence"/>
</dbReference>
<sequence length="84" mass="9294">MNRDVATSFLEGELSVFRYINSLSRQPVDDIEPIVINGWHSCEKGNLGYALTRTDDGVIGERSITKSEHAEALLAFSFGENAAY</sequence>